<dbReference type="InterPro" id="IPR053218">
    <property type="entry name" value="Pathogen-related_defense"/>
</dbReference>
<protein>
    <recommendedName>
        <fullName evidence="2">Pathogen-related protein</fullName>
    </recommendedName>
</protein>
<dbReference type="AlphaFoldDB" id="A0A9I9DBB9"/>
<dbReference type="PANTHER" id="PTHR31723">
    <property type="entry name" value="PATHOGENESIS-RELATED FAMILY PROTEIN"/>
    <property type="match status" value="1"/>
</dbReference>
<reference evidence="1" key="1">
    <citation type="submission" date="2023-03" db="UniProtKB">
        <authorList>
            <consortium name="EnsemblPlants"/>
        </authorList>
    </citation>
    <scope>IDENTIFICATION</scope>
</reference>
<evidence type="ECO:0000313" key="1">
    <source>
        <dbReference type="EnsemblPlants" id="MELO3C016126.2.1"/>
    </source>
</evidence>
<proteinExistence type="predicted"/>
<dbReference type="EnsemblPlants" id="MELO3C016126.2.1">
    <property type="protein sequence ID" value="MELO3C016126.2.1"/>
    <property type="gene ID" value="MELO3C016126.2"/>
</dbReference>
<name>A0A9I9DBB9_CUCME</name>
<dbReference type="Gene3D" id="3.10.450.50">
    <property type="match status" value="1"/>
</dbReference>
<evidence type="ECO:0008006" key="2">
    <source>
        <dbReference type="Google" id="ProtNLM"/>
    </source>
</evidence>
<dbReference type="InterPro" id="IPR032710">
    <property type="entry name" value="NTF2-like_dom_sf"/>
</dbReference>
<accession>A0A9I9DBB9</accession>
<dbReference type="SUPFAM" id="SSF54427">
    <property type="entry name" value="NTF2-like"/>
    <property type="match status" value="1"/>
</dbReference>
<dbReference type="PANTHER" id="PTHR31723:SF4">
    <property type="entry name" value="PATHOGENESIS-RELATED FAMILY PROTEIN"/>
    <property type="match status" value="1"/>
</dbReference>
<organism evidence="1">
    <name type="scientific">Cucumis melo</name>
    <name type="common">Muskmelon</name>
    <dbReference type="NCBI Taxonomy" id="3656"/>
    <lineage>
        <taxon>Eukaryota</taxon>
        <taxon>Viridiplantae</taxon>
        <taxon>Streptophyta</taxon>
        <taxon>Embryophyta</taxon>
        <taxon>Tracheophyta</taxon>
        <taxon>Spermatophyta</taxon>
        <taxon>Magnoliopsida</taxon>
        <taxon>eudicotyledons</taxon>
        <taxon>Gunneridae</taxon>
        <taxon>Pentapetalae</taxon>
        <taxon>rosids</taxon>
        <taxon>fabids</taxon>
        <taxon>Cucurbitales</taxon>
        <taxon>Cucurbitaceae</taxon>
        <taxon>Benincaseae</taxon>
        <taxon>Cucumis</taxon>
    </lineage>
</organism>
<dbReference type="Gramene" id="MELO3C016126.2.1">
    <property type="protein sequence ID" value="MELO3C016126.2.1"/>
    <property type="gene ID" value="MELO3C016126.2"/>
</dbReference>
<sequence>MAAEGTSTTTLLDLPDKYRVFLHLEPPSISWRHGKPPTYGIVNQLFEEGRTKIYLNKLPNDLMGTKLAGEWPKGSLEETVQNAVKSWEMELSHKIKLQDFNTINPRKFKLFVNGREGLSGEETLRIGSYNAFLKSPLPEEFQYYKAEEETFESSHEAFRSCFPRGFAWEVIEVYSPPPLIAFKFRHWGFFEGPFKSHSPTGELVEFYGLATLKVDEALKVEEAEVYYDPAELFGGLLKGKITASESQSKENVKEDLAASVGCPFFKPKE</sequence>